<dbReference type="CDD" id="cd02440">
    <property type="entry name" value="AdoMet_MTases"/>
    <property type="match status" value="1"/>
</dbReference>
<evidence type="ECO:0000256" key="2">
    <source>
        <dbReference type="ARBA" id="ARBA00022679"/>
    </source>
</evidence>
<keyword evidence="4" id="KW-0831">Ubiquinone biosynthesis</keyword>
<protein>
    <recommendedName>
        <fullName evidence="4">2-methoxy-6-polyprenyl-1,4-benzoquinol methylase, mitochondrial</fullName>
        <ecNumber evidence="4">2.1.1.201</ecNumber>
    </recommendedName>
    <alternativeName>
        <fullName evidence="4">Ubiquinone biosynthesis methyltransferase COQ5</fullName>
    </alternativeName>
</protein>
<reference evidence="5 6" key="1">
    <citation type="submission" date="2021-06" db="EMBL/GenBank/DDBJ databases">
        <title>Genome sequence of Babesia caballi.</title>
        <authorList>
            <person name="Yamagishi J."/>
            <person name="Kidaka T."/>
            <person name="Ochi A."/>
        </authorList>
    </citation>
    <scope>NUCLEOTIDE SEQUENCE [LARGE SCALE GENOMIC DNA]</scope>
    <source>
        <strain evidence="5">USDA-D6B2</strain>
    </source>
</reference>
<dbReference type="NCBIfam" id="TIGR01934">
    <property type="entry name" value="MenG_MenH_UbiE"/>
    <property type="match status" value="1"/>
</dbReference>
<dbReference type="EC" id="2.1.1.201" evidence="4"/>
<dbReference type="PANTHER" id="PTHR43591:SF24">
    <property type="entry name" value="2-METHOXY-6-POLYPRENYL-1,4-BENZOQUINOL METHYLASE, MITOCHONDRIAL"/>
    <property type="match status" value="1"/>
</dbReference>
<name>A0AAV4LPE7_BABCB</name>
<feature type="binding site" evidence="4">
    <location>
        <position position="151"/>
    </location>
    <ligand>
        <name>S-adenosyl-L-methionine</name>
        <dbReference type="ChEBI" id="CHEBI:59789"/>
    </ligand>
</feature>
<gene>
    <name evidence="5" type="ORF">BcabD6B2_08000</name>
</gene>
<evidence type="ECO:0000256" key="4">
    <source>
        <dbReference type="HAMAP-Rule" id="MF_03191"/>
    </source>
</evidence>
<evidence type="ECO:0000313" key="6">
    <source>
        <dbReference type="Proteomes" id="UP001497744"/>
    </source>
</evidence>
<keyword evidence="6" id="KW-1185">Reference proteome</keyword>
<comment type="subunit">
    <text evidence="4">Component of a multi-subunit COQ enzyme complex.</text>
</comment>
<comment type="caution">
    <text evidence="5">The sequence shown here is derived from an EMBL/GenBank/DDBJ whole genome shotgun (WGS) entry which is preliminary data.</text>
</comment>
<dbReference type="InterPro" id="IPR023576">
    <property type="entry name" value="UbiE/COQ5_MeTrFase_CS"/>
</dbReference>
<comment type="catalytic activity">
    <reaction evidence="4">
        <text>a 2-methoxy-6-(all-trans-polyprenyl)benzene-1,4-diol + S-adenosyl-L-methionine = a 5-methoxy-2-methyl-3-(all-trans-polyprenyl)benzene-1,4-diol + S-adenosyl-L-homocysteine + H(+)</text>
        <dbReference type="Rhea" id="RHEA:28286"/>
        <dbReference type="Rhea" id="RHEA-COMP:10858"/>
        <dbReference type="Rhea" id="RHEA-COMP:10859"/>
        <dbReference type="ChEBI" id="CHEBI:15378"/>
        <dbReference type="ChEBI" id="CHEBI:57856"/>
        <dbReference type="ChEBI" id="CHEBI:59789"/>
        <dbReference type="ChEBI" id="CHEBI:84166"/>
        <dbReference type="ChEBI" id="CHEBI:84167"/>
        <dbReference type="EC" id="2.1.1.201"/>
    </reaction>
</comment>
<comment type="caution">
    <text evidence="4">Lacks conserved residue(s) required for the propagation of feature annotation.</text>
</comment>
<dbReference type="GO" id="GO:0008425">
    <property type="term" value="F:2-methoxy-6-polyprenyl-1,4-benzoquinol methyltransferase activity"/>
    <property type="evidence" value="ECO:0007669"/>
    <property type="project" value="UniProtKB-UniRule"/>
</dbReference>
<organism evidence="5 6">
    <name type="scientific">Babesia caballi</name>
    <dbReference type="NCBI Taxonomy" id="5871"/>
    <lineage>
        <taxon>Eukaryota</taxon>
        <taxon>Sar</taxon>
        <taxon>Alveolata</taxon>
        <taxon>Apicomplexa</taxon>
        <taxon>Aconoidasida</taxon>
        <taxon>Piroplasmida</taxon>
        <taxon>Babesiidae</taxon>
        <taxon>Babesia</taxon>
    </lineage>
</organism>
<keyword evidence="1 4" id="KW-0489">Methyltransferase</keyword>
<comment type="similarity">
    <text evidence="4">Belongs to the class I-like SAM-binding methyltransferase superfamily. MenG/UbiE family.</text>
</comment>
<keyword evidence="4" id="KW-0472">Membrane</keyword>
<dbReference type="RefSeq" id="XP_067713436.1">
    <property type="nucleotide sequence ID" value="XM_067857335.1"/>
</dbReference>
<comment type="pathway">
    <text evidence="4">Cofactor biosynthesis; ubiquinone biosynthesis.</text>
</comment>
<dbReference type="Gene3D" id="3.40.50.150">
    <property type="entry name" value="Vaccinia Virus protein VP39"/>
    <property type="match status" value="1"/>
</dbReference>
<dbReference type="EMBL" id="BPLF01000001">
    <property type="protein sequence ID" value="GIX61365.1"/>
    <property type="molecule type" value="Genomic_DNA"/>
</dbReference>
<proteinExistence type="inferred from homology"/>
<feature type="binding site" evidence="4">
    <location>
        <position position="112"/>
    </location>
    <ligand>
        <name>S-adenosyl-L-methionine</name>
        <dbReference type="ChEBI" id="CHEBI:59789"/>
    </ligand>
</feature>
<dbReference type="GO" id="GO:0032259">
    <property type="term" value="P:methylation"/>
    <property type="evidence" value="ECO:0007669"/>
    <property type="project" value="UniProtKB-KW"/>
</dbReference>
<dbReference type="Proteomes" id="UP001497744">
    <property type="component" value="Unassembled WGS sequence"/>
</dbReference>
<dbReference type="GO" id="GO:0031314">
    <property type="term" value="C:extrinsic component of mitochondrial inner membrane"/>
    <property type="evidence" value="ECO:0007669"/>
    <property type="project" value="UniProtKB-UniRule"/>
</dbReference>
<dbReference type="PROSITE" id="PS01184">
    <property type="entry name" value="UBIE_2"/>
    <property type="match status" value="1"/>
</dbReference>
<sequence length="308" mass="33518">MGVINVLRAARGGIRGAALGAGRLSALSHARRYSAAYTPEFIRSVFSNVAARYDLMNDLMSLGVHRLWKDAFVKEALSALSEINNRIATAAFEGRSYEGDTVVKILDLAGGTGDIAFRLLERAREMRIRDAAGFVLHSPALRATADITVVDPSVEMTDIGQKNAANLGFGGAIAWKNAPAESLPGPDDAFDLVTVAFGVRNFSDREQGLRECYRVLKPGGRLMILEFSHCENDVLGALYETYSDLVIPRLGHYIANDRGAYQYLVDSIRSFPNQEELANMLAGIGYTLVSYRNLTGGIVAIHSAFKPQ</sequence>
<accession>A0AAV4LPE7</accession>
<dbReference type="GeneID" id="94192848"/>
<dbReference type="InterPro" id="IPR004033">
    <property type="entry name" value="UbiE/COQ5_MeTrFase"/>
</dbReference>
<dbReference type="PROSITE" id="PS01183">
    <property type="entry name" value="UBIE_1"/>
    <property type="match status" value="1"/>
</dbReference>
<keyword evidence="3 4" id="KW-0949">S-adenosyl-L-methionine</keyword>
<dbReference type="AlphaFoldDB" id="A0AAV4LPE7"/>
<dbReference type="HAMAP" id="MF_01813">
    <property type="entry name" value="MenG_UbiE_methyltr"/>
    <property type="match status" value="1"/>
</dbReference>
<dbReference type="PROSITE" id="PS51608">
    <property type="entry name" value="SAM_MT_UBIE"/>
    <property type="match status" value="1"/>
</dbReference>
<keyword evidence="4" id="KW-0999">Mitochondrion inner membrane</keyword>
<comment type="subcellular location">
    <subcellularLocation>
        <location evidence="4">Mitochondrion inner membrane</location>
        <topology evidence="4">Peripheral membrane protein</topology>
        <orientation evidence="4">Matrix side</orientation>
    </subcellularLocation>
</comment>
<dbReference type="InterPro" id="IPR029063">
    <property type="entry name" value="SAM-dependent_MTases_sf"/>
</dbReference>
<keyword evidence="2 4" id="KW-0808">Transferase</keyword>
<dbReference type="Pfam" id="PF01209">
    <property type="entry name" value="Ubie_methyltran"/>
    <property type="match status" value="1"/>
</dbReference>
<evidence type="ECO:0000313" key="5">
    <source>
        <dbReference type="EMBL" id="GIX61365.1"/>
    </source>
</evidence>
<dbReference type="PANTHER" id="PTHR43591">
    <property type="entry name" value="METHYLTRANSFERASE"/>
    <property type="match status" value="1"/>
</dbReference>
<dbReference type="SUPFAM" id="SSF53335">
    <property type="entry name" value="S-adenosyl-L-methionine-dependent methyltransferases"/>
    <property type="match status" value="1"/>
</dbReference>
<evidence type="ECO:0000256" key="3">
    <source>
        <dbReference type="ARBA" id="ARBA00022691"/>
    </source>
</evidence>
<keyword evidence="4" id="KW-0496">Mitochondrion</keyword>
<evidence type="ECO:0000256" key="1">
    <source>
        <dbReference type="ARBA" id="ARBA00022603"/>
    </source>
</evidence>
<comment type="function">
    <text evidence="4">Methyltransferase required for the conversion of 2-polyprenyl-6-methoxy-1,4-benzoquinol (DDMQH2) to 2-polyprenyl-3-methyl-6-methoxy-1,4-benzoquinol (DMQH2).</text>
</comment>